<sequence>MSNSLPPTCLRSSCTIVSVSVLNTRTNCSSILKWNVGVMILRRWNHFSPLAISRPVPSQGSMNWYSSAFSVCFASSTFSTFLRLVIMRMVHLLTGYIQPGKLQQITNDRQRLRSREVFVNLLQLLPLDQMADQQIHDARY</sequence>
<keyword evidence="1" id="KW-0472">Membrane</keyword>
<evidence type="ECO:0000313" key="2">
    <source>
        <dbReference type="EnsemblMetazoa" id="ACOM023740-PA.1"/>
    </source>
</evidence>
<protein>
    <submittedName>
        <fullName evidence="2">Uncharacterized protein</fullName>
    </submittedName>
</protein>
<organism evidence="2">
    <name type="scientific">Anopheles coluzzii</name>
    <name type="common">African malaria mosquito</name>
    <dbReference type="NCBI Taxonomy" id="1518534"/>
    <lineage>
        <taxon>Eukaryota</taxon>
        <taxon>Metazoa</taxon>
        <taxon>Ecdysozoa</taxon>
        <taxon>Arthropoda</taxon>
        <taxon>Hexapoda</taxon>
        <taxon>Insecta</taxon>
        <taxon>Pterygota</taxon>
        <taxon>Neoptera</taxon>
        <taxon>Endopterygota</taxon>
        <taxon>Diptera</taxon>
        <taxon>Nematocera</taxon>
        <taxon>Culicoidea</taxon>
        <taxon>Culicidae</taxon>
        <taxon>Anophelinae</taxon>
        <taxon>Anopheles</taxon>
    </lineage>
</organism>
<keyword evidence="1" id="KW-1133">Transmembrane helix</keyword>
<reference evidence="2" key="1">
    <citation type="submission" date="2022-08" db="UniProtKB">
        <authorList>
            <consortium name="EnsemblMetazoa"/>
        </authorList>
    </citation>
    <scope>IDENTIFICATION</scope>
</reference>
<dbReference type="EnsemblMetazoa" id="ACOM023740-RA">
    <property type="protein sequence ID" value="ACOM023740-PA.1"/>
    <property type="gene ID" value="ACOM023740"/>
</dbReference>
<evidence type="ECO:0000256" key="1">
    <source>
        <dbReference type="SAM" id="Phobius"/>
    </source>
</evidence>
<feature type="transmembrane region" description="Helical" evidence="1">
    <location>
        <begin position="64"/>
        <end position="86"/>
    </location>
</feature>
<proteinExistence type="predicted"/>
<dbReference type="AlphaFoldDB" id="A0A8W7P2S3"/>
<accession>A0A8W7P2S3</accession>
<dbReference type="Proteomes" id="UP000075882">
    <property type="component" value="Unassembled WGS sequence"/>
</dbReference>
<keyword evidence="1" id="KW-0812">Transmembrane</keyword>
<name>A0A8W7P2S3_ANOCL</name>